<dbReference type="AlphaFoldDB" id="A0A815VVC4"/>
<dbReference type="Proteomes" id="UP000681722">
    <property type="component" value="Unassembled WGS sequence"/>
</dbReference>
<keyword evidence="3" id="KW-1185">Reference proteome</keyword>
<proteinExistence type="predicted"/>
<name>A0A815VVC4_9BILA</name>
<protein>
    <submittedName>
        <fullName evidence="1">Uncharacterized protein</fullName>
    </submittedName>
</protein>
<dbReference type="OrthoDB" id="10010998at2759"/>
<evidence type="ECO:0000313" key="1">
    <source>
        <dbReference type="EMBL" id="CAF1533753.1"/>
    </source>
</evidence>
<dbReference type="EMBL" id="CAJOBC010090662">
    <property type="protein sequence ID" value="CAF4393396.1"/>
    <property type="molecule type" value="Genomic_DNA"/>
</dbReference>
<comment type="caution">
    <text evidence="1">The sequence shown here is derived from an EMBL/GenBank/DDBJ whole genome shotgun (WGS) entry which is preliminary data.</text>
</comment>
<evidence type="ECO:0000313" key="3">
    <source>
        <dbReference type="Proteomes" id="UP000663829"/>
    </source>
</evidence>
<dbReference type="EMBL" id="CAJNOQ010025061">
    <property type="protein sequence ID" value="CAF1533753.1"/>
    <property type="molecule type" value="Genomic_DNA"/>
</dbReference>
<evidence type="ECO:0000313" key="2">
    <source>
        <dbReference type="EMBL" id="CAF4393396.1"/>
    </source>
</evidence>
<accession>A0A815VVC4</accession>
<gene>
    <name evidence="1" type="ORF">GPM918_LOCUS38207</name>
    <name evidence="2" type="ORF">SRO942_LOCUS39018</name>
</gene>
<reference evidence="1" key="1">
    <citation type="submission" date="2021-02" db="EMBL/GenBank/DDBJ databases">
        <authorList>
            <person name="Nowell W R."/>
        </authorList>
    </citation>
    <scope>NUCLEOTIDE SEQUENCE</scope>
</reference>
<organism evidence="1 3">
    <name type="scientific">Didymodactylos carnosus</name>
    <dbReference type="NCBI Taxonomy" id="1234261"/>
    <lineage>
        <taxon>Eukaryota</taxon>
        <taxon>Metazoa</taxon>
        <taxon>Spiralia</taxon>
        <taxon>Gnathifera</taxon>
        <taxon>Rotifera</taxon>
        <taxon>Eurotatoria</taxon>
        <taxon>Bdelloidea</taxon>
        <taxon>Philodinida</taxon>
        <taxon>Philodinidae</taxon>
        <taxon>Didymodactylos</taxon>
    </lineage>
</organism>
<sequence>MVLNPLFQLKGAESSLGIQKLKLSSDADNESSSKYYRGSCGRSVPTSVHVMLERKARVWPGPSKPSRAEMSLFFRPLVNELLALEQGMAFSLHNDDDDDIPVTAGVFFIGACCDKPAQNLLQCLPEPTAEHGCNRCEVSGIPFCLQKRKLYETRL</sequence>
<dbReference type="Proteomes" id="UP000663829">
    <property type="component" value="Unassembled WGS sequence"/>
</dbReference>